<dbReference type="InterPro" id="IPR046342">
    <property type="entry name" value="CBS_dom_sf"/>
</dbReference>
<dbReference type="GeneID" id="36518188"/>
<evidence type="ECO:0000313" key="6">
    <source>
        <dbReference type="EMBL" id="PRT56820.1"/>
    </source>
</evidence>
<name>A0A2T0FPA7_9ASCO</name>
<feature type="region of interest" description="Disordered" evidence="3">
    <location>
        <begin position="1"/>
        <end position="43"/>
    </location>
</feature>
<dbReference type="Proteomes" id="UP000238350">
    <property type="component" value="Unassembled WGS sequence"/>
</dbReference>
<keyword evidence="1" id="KW-0677">Repeat</keyword>
<accession>A0A2T0FPA7</accession>
<dbReference type="CDD" id="cd17781">
    <property type="entry name" value="CBS_pair_MUG70_1"/>
    <property type="match status" value="1"/>
</dbReference>
<evidence type="ECO:0000256" key="4">
    <source>
        <dbReference type="SAM" id="Phobius"/>
    </source>
</evidence>
<keyword evidence="2" id="KW-0129">CBS domain</keyword>
<proteinExistence type="predicted"/>
<sequence>MSTRLEAGDGRGRQKKRDEQLRRKLENEIKKRPGAVGQTKQSQKKLTGSVLVLKPLPPTTMHCSTSVLDAAQYMTAHRADCVLVLDDNGGVSGIFTAKDLAIKVVGEGRDHRNLAIGDIMTSNPICTDINTTAIDALNLMVTRSFRHLPVIDEEGEIVGVLDITKCFYDAMNRLERAYDSSRKLHEALEGVKSELGSVQPAQITNYVQALKERTAGPTLAELVDAERPPVFVDVRTTVSEAAVVMKENHTTSVLVTDKSEEIVGIFTTKDIVLRVLANSIEPSKCSVIRVMTPRPDSAPTTMSIQEALRKMHDGHYLNLPVTNEQEGAVVGVVDVLRLVYATLEQINTMSSSDNNSDGPAWNKFWMSLEDDGTESVGSSILAGSRADTMLSDASATELAQFSMGEQPIDITRPATSSEIRPEDSLSRTGMREEPSQITSFSFKFKAPTGRVNRIVVNPQEGIAAFRQAIAAKLTPAELRDVGGLGAVVDDVVSGGFAVSYIDDDGDPVSIMSSHDVIDAVISASNNNLSRADVILHHVDEHPIVQQPIDWVPYAVGAAAAVAIAAFILGRK</sequence>
<dbReference type="SUPFAM" id="SSF54631">
    <property type="entry name" value="CBS-domain pair"/>
    <property type="match status" value="2"/>
</dbReference>
<keyword evidence="4" id="KW-0472">Membrane</keyword>
<organism evidence="6 7">
    <name type="scientific">Wickerhamiella sorbophila</name>
    <dbReference type="NCBI Taxonomy" id="45607"/>
    <lineage>
        <taxon>Eukaryota</taxon>
        <taxon>Fungi</taxon>
        <taxon>Dikarya</taxon>
        <taxon>Ascomycota</taxon>
        <taxon>Saccharomycotina</taxon>
        <taxon>Dipodascomycetes</taxon>
        <taxon>Dipodascales</taxon>
        <taxon>Trichomonascaceae</taxon>
        <taxon>Wickerhamiella</taxon>
    </lineage>
</organism>
<comment type="caution">
    <text evidence="6">The sequence shown here is derived from an EMBL/GenBank/DDBJ whole genome shotgun (WGS) entry which is preliminary data.</text>
</comment>
<gene>
    <name evidence="6" type="ORF">B9G98_04440</name>
</gene>
<dbReference type="InterPro" id="IPR000644">
    <property type="entry name" value="CBS_dom"/>
</dbReference>
<dbReference type="Gene3D" id="3.10.580.10">
    <property type="entry name" value="CBS-domain"/>
    <property type="match status" value="2"/>
</dbReference>
<evidence type="ECO:0000256" key="2">
    <source>
        <dbReference type="PROSITE-ProRule" id="PRU00703"/>
    </source>
</evidence>
<dbReference type="PROSITE" id="PS51371">
    <property type="entry name" value="CBS"/>
    <property type="match status" value="4"/>
</dbReference>
<dbReference type="InterPro" id="IPR051462">
    <property type="entry name" value="CBS_domain-containing"/>
</dbReference>
<keyword evidence="7" id="KW-1185">Reference proteome</keyword>
<feature type="domain" description="CBS" evidence="5">
    <location>
        <begin position="120"/>
        <end position="176"/>
    </location>
</feature>
<dbReference type="CDD" id="cd17782">
    <property type="entry name" value="CBS_pair_MUG70_2"/>
    <property type="match status" value="1"/>
</dbReference>
<dbReference type="STRING" id="45607.A0A2T0FPA7"/>
<dbReference type="SUPFAM" id="SSF54277">
    <property type="entry name" value="CAD &amp; PB1 domains"/>
    <property type="match status" value="1"/>
</dbReference>
<keyword evidence="4" id="KW-1133">Transmembrane helix</keyword>
<reference evidence="6 7" key="1">
    <citation type="submission" date="2017-04" db="EMBL/GenBank/DDBJ databases">
        <title>Genome sequencing of [Candida] sorbophila.</title>
        <authorList>
            <person name="Ahn J.O."/>
        </authorList>
    </citation>
    <scope>NUCLEOTIDE SEQUENCE [LARGE SCALE GENOMIC DNA]</scope>
    <source>
        <strain evidence="6 7">DS02</strain>
    </source>
</reference>
<dbReference type="EMBL" id="NDIQ01000022">
    <property type="protein sequence ID" value="PRT56820.1"/>
    <property type="molecule type" value="Genomic_DNA"/>
</dbReference>
<feature type="domain" description="CBS" evidence="5">
    <location>
        <begin position="225"/>
        <end position="283"/>
    </location>
</feature>
<dbReference type="Pfam" id="PF00571">
    <property type="entry name" value="CBS"/>
    <property type="match status" value="4"/>
</dbReference>
<protein>
    <submittedName>
        <fullName evidence="6">Meiotically up-regulated gene 70 protein</fullName>
    </submittedName>
</protein>
<dbReference type="OrthoDB" id="418595at2759"/>
<dbReference type="PANTHER" id="PTHR48108:SF26">
    <property type="entry name" value="CBS DOMAIN-CONTAINING PROTEIN DDB_G0289609"/>
    <property type="match status" value="1"/>
</dbReference>
<feature type="domain" description="CBS" evidence="5">
    <location>
        <begin position="53"/>
        <end position="111"/>
    </location>
</feature>
<keyword evidence="4" id="KW-0812">Transmembrane</keyword>
<feature type="transmembrane region" description="Helical" evidence="4">
    <location>
        <begin position="550"/>
        <end position="569"/>
    </location>
</feature>
<evidence type="ECO:0000256" key="1">
    <source>
        <dbReference type="ARBA" id="ARBA00022737"/>
    </source>
</evidence>
<evidence type="ECO:0000256" key="3">
    <source>
        <dbReference type="SAM" id="MobiDB-lite"/>
    </source>
</evidence>
<dbReference type="SMART" id="SM00116">
    <property type="entry name" value="CBS"/>
    <property type="match status" value="4"/>
</dbReference>
<feature type="compositionally biased region" description="Basic and acidic residues" evidence="3">
    <location>
        <begin position="1"/>
        <end position="31"/>
    </location>
</feature>
<dbReference type="AlphaFoldDB" id="A0A2T0FPA7"/>
<feature type="domain" description="CBS" evidence="5">
    <location>
        <begin position="291"/>
        <end position="349"/>
    </location>
</feature>
<dbReference type="RefSeq" id="XP_024666765.1">
    <property type="nucleotide sequence ID" value="XM_024810997.1"/>
</dbReference>
<dbReference type="PANTHER" id="PTHR48108">
    <property type="entry name" value="CBS DOMAIN-CONTAINING PROTEIN CBSX2, CHLOROPLASTIC"/>
    <property type="match status" value="1"/>
</dbReference>
<evidence type="ECO:0000259" key="5">
    <source>
        <dbReference type="PROSITE" id="PS51371"/>
    </source>
</evidence>
<evidence type="ECO:0000313" key="7">
    <source>
        <dbReference type="Proteomes" id="UP000238350"/>
    </source>
</evidence>